<evidence type="ECO:0000313" key="2">
    <source>
        <dbReference type="EMBL" id="KAJ8311222.1"/>
    </source>
</evidence>
<dbReference type="PANTHER" id="PTHR46599">
    <property type="entry name" value="PIGGYBAC TRANSPOSABLE ELEMENT-DERIVED PROTEIN 4"/>
    <property type="match status" value="1"/>
</dbReference>
<comment type="caution">
    <text evidence="2">The sequence shown here is derived from an EMBL/GenBank/DDBJ whole genome shotgun (WGS) entry which is preliminary data.</text>
</comment>
<evidence type="ECO:0000313" key="3">
    <source>
        <dbReference type="Proteomes" id="UP001217089"/>
    </source>
</evidence>
<dbReference type="PANTHER" id="PTHR46599:SF3">
    <property type="entry name" value="PIGGYBAC TRANSPOSABLE ELEMENT-DERIVED PROTEIN 4"/>
    <property type="match status" value="1"/>
</dbReference>
<accession>A0ABQ9F4L0</accession>
<protein>
    <recommendedName>
        <fullName evidence="1">PiggyBac transposable element-derived protein domain-containing protein</fullName>
    </recommendedName>
</protein>
<dbReference type="Pfam" id="PF13843">
    <property type="entry name" value="DDE_Tnp_1_7"/>
    <property type="match status" value="2"/>
</dbReference>
<sequence length="337" mass="39315">MAGIWMRVFPPEDQRRTHFTENPGLVNVPQRNSPPIRYFMLLFTVDLMREIIRQTNRYAQNFLKTFGHGLGSHSRAKTWKRLTMKEFQAFLAVFYNMGIIKKASIPQYWNSRYPNDYKRNHPAYDPASRFSPLLNYMNRQFLRYIIPNRNLCVDETLISCKGHSVMRQYIPSKAAKYGIRFWVLCEAATGYILQMHIYRGKHFDPTPNGQLQGTNVVYDLLRNTNLLNKGYHVICDSFFSSLHLANKLLEARTYVTGTLRKNRPMPQTIKNANPAPGSAIYMRKGQVVCLAYRGEEDKTPVRLLSTLLPAQELPTHRPRIIQQYINTWVQLISTMLF</sequence>
<proteinExistence type="predicted"/>
<feature type="domain" description="PiggyBac transposable element-derived protein" evidence="1">
    <location>
        <begin position="121"/>
        <end position="309"/>
    </location>
</feature>
<dbReference type="InterPro" id="IPR029526">
    <property type="entry name" value="PGBD"/>
</dbReference>
<organism evidence="2 3">
    <name type="scientific">Tegillarca granosa</name>
    <name type="common">Malaysian cockle</name>
    <name type="synonym">Anadara granosa</name>
    <dbReference type="NCBI Taxonomy" id="220873"/>
    <lineage>
        <taxon>Eukaryota</taxon>
        <taxon>Metazoa</taxon>
        <taxon>Spiralia</taxon>
        <taxon>Lophotrochozoa</taxon>
        <taxon>Mollusca</taxon>
        <taxon>Bivalvia</taxon>
        <taxon>Autobranchia</taxon>
        <taxon>Pteriomorphia</taxon>
        <taxon>Arcoida</taxon>
        <taxon>Arcoidea</taxon>
        <taxon>Arcidae</taxon>
        <taxon>Tegillarca</taxon>
    </lineage>
</organism>
<evidence type="ECO:0000259" key="1">
    <source>
        <dbReference type="Pfam" id="PF13843"/>
    </source>
</evidence>
<dbReference type="EMBL" id="JARBDR010000532">
    <property type="protein sequence ID" value="KAJ8311222.1"/>
    <property type="molecule type" value="Genomic_DNA"/>
</dbReference>
<gene>
    <name evidence="2" type="ORF">KUTeg_011225</name>
</gene>
<reference evidence="2 3" key="1">
    <citation type="submission" date="2022-12" db="EMBL/GenBank/DDBJ databases">
        <title>Chromosome-level genome of Tegillarca granosa.</title>
        <authorList>
            <person name="Kim J."/>
        </authorList>
    </citation>
    <scope>NUCLEOTIDE SEQUENCE [LARGE SCALE GENOMIC DNA]</scope>
    <source>
        <strain evidence="2">Teg-2019</strain>
        <tissue evidence="2">Adductor muscle</tissue>
    </source>
</reference>
<keyword evidence="3" id="KW-1185">Reference proteome</keyword>
<dbReference type="Proteomes" id="UP001217089">
    <property type="component" value="Unassembled WGS sequence"/>
</dbReference>
<feature type="domain" description="PiggyBac transposable element-derived protein" evidence="1">
    <location>
        <begin position="35"/>
        <end position="113"/>
    </location>
</feature>
<name>A0ABQ9F4L0_TEGGR</name>